<protein>
    <recommendedName>
        <fullName evidence="3">CCHC-type domain-containing protein</fullName>
    </recommendedName>
</protein>
<evidence type="ECO:0000259" key="3">
    <source>
        <dbReference type="PROSITE" id="PS50158"/>
    </source>
</evidence>
<sequence length="210" mass="22888">MWPEMVVEATQGRQGRGRAKTPIICGGRMPPLPNDKAKIIGRLTGGLNIKIVGPTVVVEATWKLLGIDSMSRNADTMCPNFATKHHSRSGRARPQDRQFIEASGLSAKRLKNTSTVVVVFGGYRVPNYVSYGSTLVPCTMYRKQVEVCYACGRLGHRADLCLSPDDTVCRGCGVNYPDKYHTCDPKANSDVPGNLPAPSSARRGIRCHTL</sequence>
<gene>
    <name evidence="4" type="ORF">HPB51_017651</name>
</gene>
<dbReference type="InterPro" id="IPR036875">
    <property type="entry name" value="Znf_CCHC_sf"/>
</dbReference>
<keyword evidence="5" id="KW-1185">Reference proteome</keyword>
<evidence type="ECO:0000256" key="1">
    <source>
        <dbReference type="PROSITE-ProRule" id="PRU00047"/>
    </source>
</evidence>
<dbReference type="InterPro" id="IPR001878">
    <property type="entry name" value="Znf_CCHC"/>
</dbReference>
<organism evidence="4 5">
    <name type="scientific">Rhipicephalus microplus</name>
    <name type="common">Cattle tick</name>
    <name type="synonym">Boophilus microplus</name>
    <dbReference type="NCBI Taxonomy" id="6941"/>
    <lineage>
        <taxon>Eukaryota</taxon>
        <taxon>Metazoa</taxon>
        <taxon>Ecdysozoa</taxon>
        <taxon>Arthropoda</taxon>
        <taxon>Chelicerata</taxon>
        <taxon>Arachnida</taxon>
        <taxon>Acari</taxon>
        <taxon>Parasitiformes</taxon>
        <taxon>Ixodida</taxon>
        <taxon>Ixodoidea</taxon>
        <taxon>Ixodidae</taxon>
        <taxon>Rhipicephalinae</taxon>
        <taxon>Rhipicephalus</taxon>
        <taxon>Boophilus</taxon>
    </lineage>
</organism>
<proteinExistence type="predicted"/>
<dbReference type="PROSITE" id="PS50158">
    <property type="entry name" value="ZF_CCHC"/>
    <property type="match status" value="1"/>
</dbReference>
<feature type="domain" description="CCHC-type" evidence="3">
    <location>
        <begin position="148"/>
        <end position="161"/>
    </location>
</feature>
<evidence type="ECO:0000313" key="4">
    <source>
        <dbReference type="EMBL" id="KAH8028525.1"/>
    </source>
</evidence>
<reference evidence="4" key="2">
    <citation type="submission" date="2021-09" db="EMBL/GenBank/DDBJ databases">
        <authorList>
            <person name="Jia N."/>
            <person name="Wang J."/>
            <person name="Shi W."/>
            <person name="Du L."/>
            <person name="Sun Y."/>
            <person name="Zhan W."/>
            <person name="Jiang J."/>
            <person name="Wang Q."/>
            <person name="Zhang B."/>
            <person name="Ji P."/>
            <person name="Sakyi L.B."/>
            <person name="Cui X."/>
            <person name="Yuan T."/>
            <person name="Jiang B."/>
            <person name="Yang W."/>
            <person name="Lam T.T.-Y."/>
            <person name="Chang Q."/>
            <person name="Ding S."/>
            <person name="Wang X."/>
            <person name="Zhu J."/>
            <person name="Ruan X."/>
            <person name="Zhao L."/>
            <person name="Wei J."/>
            <person name="Que T."/>
            <person name="Du C."/>
            <person name="Cheng J."/>
            <person name="Dai P."/>
            <person name="Han X."/>
            <person name="Huang E."/>
            <person name="Gao Y."/>
            <person name="Liu J."/>
            <person name="Shao H."/>
            <person name="Ye R."/>
            <person name="Li L."/>
            <person name="Wei W."/>
            <person name="Wang X."/>
            <person name="Wang C."/>
            <person name="Huo Q."/>
            <person name="Li W."/>
            <person name="Guo W."/>
            <person name="Chen H."/>
            <person name="Chen S."/>
            <person name="Zhou L."/>
            <person name="Zhou L."/>
            <person name="Ni X."/>
            <person name="Tian J."/>
            <person name="Zhou Y."/>
            <person name="Sheng Y."/>
            <person name="Liu T."/>
            <person name="Pan Y."/>
            <person name="Xia L."/>
            <person name="Li J."/>
            <person name="Zhao F."/>
            <person name="Cao W."/>
        </authorList>
    </citation>
    <scope>NUCLEOTIDE SEQUENCE</scope>
    <source>
        <strain evidence="4">Rmic-2018</strain>
        <tissue evidence="4">Larvae</tissue>
    </source>
</reference>
<dbReference type="SUPFAM" id="SSF57756">
    <property type="entry name" value="Retrovirus zinc finger-like domains"/>
    <property type="match status" value="1"/>
</dbReference>
<feature type="region of interest" description="Disordered" evidence="2">
    <location>
        <begin position="1"/>
        <end position="21"/>
    </location>
</feature>
<keyword evidence="1" id="KW-0862">Zinc</keyword>
<evidence type="ECO:0000313" key="5">
    <source>
        <dbReference type="Proteomes" id="UP000821866"/>
    </source>
</evidence>
<dbReference type="EMBL" id="JABSTU010000006">
    <property type="protein sequence ID" value="KAH8028525.1"/>
    <property type="molecule type" value="Genomic_DNA"/>
</dbReference>
<dbReference type="Proteomes" id="UP000821866">
    <property type="component" value="Chromosome 4"/>
</dbReference>
<keyword evidence="1" id="KW-0863">Zinc-finger</keyword>
<dbReference type="GO" id="GO:0003676">
    <property type="term" value="F:nucleic acid binding"/>
    <property type="evidence" value="ECO:0007669"/>
    <property type="project" value="InterPro"/>
</dbReference>
<keyword evidence="1" id="KW-0479">Metal-binding</keyword>
<reference evidence="4" key="1">
    <citation type="journal article" date="2020" name="Cell">
        <title>Large-Scale Comparative Analyses of Tick Genomes Elucidate Their Genetic Diversity and Vector Capacities.</title>
        <authorList>
            <consortium name="Tick Genome and Microbiome Consortium (TIGMIC)"/>
            <person name="Jia N."/>
            <person name="Wang J."/>
            <person name="Shi W."/>
            <person name="Du L."/>
            <person name="Sun Y."/>
            <person name="Zhan W."/>
            <person name="Jiang J.F."/>
            <person name="Wang Q."/>
            <person name="Zhang B."/>
            <person name="Ji P."/>
            <person name="Bell-Sakyi L."/>
            <person name="Cui X.M."/>
            <person name="Yuan T.T."/>
            <person name="Jiang B.G."/>
            <person name="Yang W.F."/>
            <person name="Lam T.T."/>
            <person name="Chang Q.C."/>
            <person name="Ding S.J."/>
            <person name="Wang X.J."/>
            <person name="Zhu J.G."/>
            <person name="Ruan X.D."/>
            <person name="Zhao L."/>
            <person name="Wei J.T."/>
            <person name="Ye R.Z."/>
            <person name="Que T.C."/>
            <person name="Du C.H."/>
            <person name="Zhou Y.H."/>
            <person name="Cheng J.X."/>
            <person name="Dai P.F."/>
            <person name="Guo W.B."/>
            <person name="Han X.H."/>
            <person name="Huang E.J."/>
            <person name="Li L.F."/>
            <person name="Wei W."/>
            <person name="Gao Y.C."/>
            <person name="Liu J.Z."/>
            <person name="Shao H.Z."/>
            <person name="Wang X."/>
            <person name="Wang C.C."/>
            <person name="Yang T.C."/>
            <person name="Huo Q.B."/>
            <person name="Li W."/>
            <person name="Chen H.Y."/>
            <person name="Chen S.E."/>
            <person name="Zhou L.G."/>
            <person name="Ni X.B."/>
            <person name="Tian J.H."/>
            <person name="Sheng Y."/>
            <person name="Liu T."/>
            <person name="Pan Y.S."/>
            <person name="Xia L.Y."/>
            <person name="Li J."/>
            <person name="Zhao F."/>
            <person name="Cao W.C."/>
        </authorList>
    </citation>
    <scope>NUCLEOTIDE SEQUENCE</scope>
    <source>
        <strain evidence="4">Rmic-2018</strain>
    </source>
</reference>
<evidence type="ECO:0000256" key="2">
    <source>
        <dbReference type="SAM" id="MobiDB-lite"/>
    </source>
</evidence>
<accession>A0A9J6E311</accession>
<comment type="caution">
    <text evidence="4">The sequence shown here is derived from an EMBL/GenBank/DDBJ whole genome shotgun (WGS) entry which is preliminary data.</text>
</comment>
<dbReference type="GO" id="GO:0008270">
    <property type="term" value="F:zinc ion binding"/>
    <property type="evidence" value="ECO:0007669"/>
    <property type="project" value="UniProtKB-KW"/>
</dbReference>
<name>A0A9J6E311_RHIMP</name>
<dbReference type="AlphaFoldDB" id="A0A9J6E311"/>